<dbReference type="InterPro" id="IPR012677">
    <property type="entry name" value="Nucleotide-bd_a/b_plait_sf"/>
</dbReference>
<dbReference type="AlphaFoldDB" id="H3AYM2"/>
<proteinExistence type="predicted"/>
<keyword evidence="7" id="KW-1185">Reference proteome</keyword>
<dbReference type="InterPro" id="IPR000504">
    <property type="entry name" value="RRM_dom"/>
</dbReference>
<evidence type="ECO:0000313" key="6">
    <source>
        <dbReference type="Ensembl" id="ENSLACP00000014743.1"/>
    </source>
</evidence>
<dbReference type="GO" id="GO:0003723">
    <property type="term" value="F:RNA binding"/>
    <property type="evidence" value="ECO:0007669"/>
    <property type="project" value="UniProtKB-UniRule"/>
</dbReference>
<dbReference type="GO" id="GO:0006397">
    <property type="term" value="P:mRNA processing"/>
    <property type="evidence" value="ECO:0007669"/>
    <property type="project" value="InterPro"/>
</dbReference>
<dbReference type="InterPro" id="IPR035979">
    <property type="entry name" value="RBD_domain_sf"/>
</dbReference>
<dbReference type="NCBIfam" id="TIGR01649">
    <property type="entry name" value="hnRNP-L_PTB"/>
    <property type="match status" value="1"/>
</dbReference>
<dbReference type="EMBL" id="AFYH01141566">
    <property type="status" value="NOT_ANNOTATED_CDS"/>
    <property type="molecule type" value="Genomic_DNA"/>
</dbReference>
<dbReference type="CDD" id="cd12424">
    <property type="entry name" value="RRM3_hnRNPL_like"/>
    <property type="match status" value="1"/>
</dbReference>
<dbReference type="CDD" id="cd12689">
    <property type="entry name" value="RRM1_hnRNPL_like"/>
    <property type="match status" value="1"/>
</dbReference>
<dbReference type="Gene3D" id="3.30.70.330">
    <property type="match status" value="4"/>
</dbReference>
<dbReference type="OMA" id="VANDGYM"/>
<dbReference type="Pfam" id="PF00076">
    <property type="entry name" value="RRM_1"/>
    <property type="match status" value="1"/>
</dbReference>
<dbReference type="InterPro" id="IPR055204">
    <property type="entry name" value="HNRNPL_RRM"/>
</dbReference>
<dbReference type="Proteomes" id="UP000008672">
    <property type="component" value="Unassembled WGS sequence"/>
</dbReference>
<dbReference type="eggNOG" id="KOG1456">
    <property type="taxonomic scope" value="Eukaryota"/>
</dbReference>
<gene>
    <name evidence="6" type="primary">LOC102349114</name>
</gene>
<dbReference type="CDD" id="cd12427">
    <property type="entry name" value="RRM4_hnRNPL_like"/>
    <property type="match status" value="1"/>
</dbReference>
<dbReference type="HOGENOM" id="CLU_015171_0_0_1"/>
<dbReference type="Bgee" id="ENSLACG00000012976">
    <property type="expression patterns" value="Expressed in pectoral fin and 1 other cell type or tissue"/>
</dbReference>
<keyword evidence="1" id="KW-0597">Phosphoprotein</keyword>
<dbReference type="GO" id="GO:0005634">
    <property type="term" value="C:nucleus"/>
    <property type="evidence" value="ECO:0007669"/>
    <property type="project" value="InterPro"/>
</dbReference>
<dbReference type="Pfam" id="PF22976">
    <property type="entry name" value="RRM_10"/>
    <property type="match status" value="1"/>
</dbReference>
<evidence type="ECO:0000313" key="7">
    <source>
        <dbReference type="Proteomes" id="UP000008672"/>
    </source>
</evidence>
<reference evidence="6" key="3">
    <citation type="submission" date="2025-09" db="UniProtKB">
        <authorList>
            <consortium name="Ensembl"/>
        </authorList>
    </citation>
    <scope>IDENTIFICATION</scope>
</reference>
<dbReference type="Pfam" id="PF11835">
    <property type="entry name" value="RRM_8"/>
    <property type="match status" value="1"/>
</dbReference>
<dbReference type="Pfam" id="PF13893">
    <property type="entry name" value="RRM_5"/>
    <property type="match status" value="1"/>
</dbReference>
<dbReference type="InParanoid" id="H3AYM2"/>
<dbReference type="EMBL" id="AFYH01141564">
    <property type="status" value="NOT_ANNOTATED_CDS"/>
    <property type="molecule type" value="Genomic_DNA"/>
</dbReference>
<protein>
    <recommendedName>
        <fullName evidence="5">RRM domain-containing protein</fullName>
    </recommendedName>
</protein>
<keyword evidence="2" id="KW-0677">Repeat</keyword>
<evidence type="ECO:0000256" key="4">
    <source>
        <dbReference type="PROSITE-ProRule" id="PRU00176"/>
    </source>
</evidence>
<dbReference type="PROSITE" id="PS50102">
    <property type="entry name" value="RRM"/>
    <property type="match status" value="1"/>
</dbReference>
<dbReference type="SMART" id="SM00360">
    <property type="entry name" value="RRM"/>
    <property type="match status" value="4"/>
</dbReference>
<dbReference type="EMBL" id="AFYH01141565">
    <property type="status" value="NOT_ANNOTATED_CDS"/>
    <property type="molecule type" value="Genomic_DNA"/>
</dbReference>
<dbReference type="EMBL" id="AFYH01141562">
    <property type="status" value="NOT_ANNOTATED_CDS"/>
    <property type="molecule type" value="Genomic_DNA"/>
</dbReference>
<name>H3AYM2_LATCH</name>
<reference evidence="6" key="2">
    <citation type="submission" date="2025-08" db="UniProtKB">
        <authorList>
            <consortium name="Ensembl"/>
        </authorList>
    </citation>
    <scope>IDENTIFICATION</scope>
</reference>
<dbReference type="Ensembl" id="ENSLACT00000014846.1">
    <property type="protein sequence ID" value="ENSLACP00000014743.1"/>
    <property type="gene ID" value="ENSLACG00000012976.1"/>
</dbReference>
<evidence type="ECO:0000256" key="2">
    <source>
        <dbReference type="ARBA" id="ARBA00022737"/>
    </source>
</evidence>
<accession>H3AYM2</accession>
<dbReference type="InterPro" id="IPR021790">
    <property type="entry name" value="PTBP1-like_RRM2"/>
</dbReference>
<feature type="domain" description="RRM" evidence="5">
    <location>
        <begin position="13"/>
        <end position="87"/>
    </location>
</feature>
<dbReference type="CDD" id="cd12694">
    <property type="entry name" value="RRM2_hnRNPL_like"/>
    <property type="match status" value="1"/>
</dbReference>
<reference evidence="7" key="1">
    <citation type="submission" date="2011-08" db="EMBL/GenBank/DDBJ databases">
        <title>The draft genome of Latimeria chalumnae.</title>
        <authorList>
            <person name="Di Palma F."/>
            <person name="Alfoldi J."/>
            <person name="Johnson J."/>
            <person name="Berlin A."/>
            <person name="Gnerre S."/>
            <person name="Jaffe D."/>
            <person name="MacCallum I."/>
            <person name="Young S."/>
            <person name="Walker B.J."/>
            <person name="Lander E."/>
            <person name="Lindblad-Toh K."/>
        </authorList>
    </citation>
    <scope>NUCLEOTIDE SEQUENCE [LARGE SCALE GENOMIC DNA]</scope>
    <source>
        <strain evidence="7">Wild caught</strain>
    </source>
</reference>
<dbReference type="EMBL" id="AFYH01141560">
    <property type="status" value="NOT_ANNOTATED_CDS"/>
    <property type="molecule type" value="Genomic_DNA"/>
</dbReference>
<keyword evidence="3 4" id="KW-0694">RNA-binding</keyword>
<dbReference type="FunFam" id="3.30.70.330:FF:000073">
    <property type="entry name" value="Heterogeneous nuclear ribonucleoprotein L like"/>
    <property type="match status" value="1"/>
</dbReference>
<evidence type="ECO:0000256" key="1">
    <source>
        <dbReference type="ARBA" id="ARBA00022553"/>
    </source>
</evidence>
<sequence>DSFESHHKVASSPVIHVRGLPEVTTEADLVEALQTFGPISNILLMHKARQALVEFESLTDAHTCVSASREVPAYIANEKVYIGFSSTRSISRLSPERHEDPHSPNHILLFTVQKPIYPITTEVMHAVCSPCGPVHRIVIVRKKGVQAMVEFDSVQSAQKAKSTLHNAEIYSGCCTLKVEYSKTSRLKVVKNDTVTWDYTNPHLSRQGTLDDTSSNLKDNKTRPALLGDHPSTFSAMQYKGRWIPAENKGRWKILTNDFFLSLISEGPHLQGYAPGMLPGSCPNSVADPHRPGFYMPGHLPPPPCLPHSILPNSHGQMPPSCVLMIYGLYPSEFNCDRVFNLLCLFGNVEQVKFMRSKPGTVMVQMGDKYAVDRALTHLSNATIFGNKISLCVSKQPAIMPTPSSKLEDGIPSYKDFSGSKNNRFTTPEQAAKNRIQHPSRILHFFNAPPEITEEIFEKVCEEQKLTKFTACTLFLPKSDRSCSGLLEWESISQAMEAIVLLNHYPLKLQDGQIPYTLRLCFSNSE</sequence>
<dbReference type="EMBL" id="AFYH01141563">
    <property type="status" value="NOT_ANNOTATED_CDS"/>
    <property type="molecule type" value="Genomic_DNA"/>
</dbReference>
<dbReference type="InterPro" id="IPR006536">
    <property type="entry name" value="HnRNP-L/PTB"/>
</dbReference>
<dbReference type="EMBL" id="AFYH01141561">
    <property type="status" value="NOT_ANNOTATED_CDS"/>
    <property type="molecule type" value="Genomic_DNA"/>
</dbReference>
<organism evidence="6 7">
    <name type="scientific">Latimeria chalumnae</name>
    <name type="common">Coelacanth</name>
    <dbReference type="NCBI Taxonomy" id="7897"/>
    <lineage>
        <taxon>Eukaryota</taxon>
        <taxon>Metazoa</taxon>
        <taxon>Chordata</taxon>
        <taxon>Craniata</taxon>
        <taxon>Vertebrata</taxon>
        <taxon>Euteleostomi</taxon>
        <taxon>Coelacanthiformes</taxon>
        <taxon>Coelacanthidae</taxon>
        <taxon>Latimeria</taxon>
    </lineage>
</organism>
<dbReference type="PANTHER" id="PTHR15592">
    <property type="entry name" value="MATRIN 3/NUCLEAR PROTEIN 220-RELATED"/>
    <property type="match status" value="1"/>
</dbReference>
<dbReference type="GeneTree" id="ENSGT01030000234642"/>
<dbReference type="SUPFAM" id="SSF54928">
    <property type="entry name" value="RNA-binding domain, RBD"/>
    <property type="match status" value="3"/>
</dbReference>
<dbReference type="FunFam" id="3.30.70.330:FF:000072">
    <property type="entry name" value="heterogeneous nuclear ribonucleoprotein L isoform X1"/>
    <property type="match status" value="1"/>
</dbReference>
<evidence type="ECO:0000259" key="5">
    <source>
        <dbReference type="PROSITE" id="PS50102"/>
    </source>
</evidence>
<dbReference type="STRING" id="7897.ENSLACP00000014743"/>
<evidence type="ECO:0000256" key="3">
    <source>
        <dbReference type="ARBA" id="ARBA00022884"/>
    </source>
</evidence>